<comment type="caution">
    <text evidence="1">The sequence shown here is derived from an EMBL/GenBank/DDBJ whole genome shotgun (WGS) entry which is preliminary data.</text>
</comment>
<sequence>MFRSLCGAFSVPGGAESEYRCAGDVNVRVAGQFPGPGKPLAGQFLGPAKLLAG</sequence>
<organism evidence="1 2">
    <name type="scientific">Streptomyces cirratus</name>
    <dbReference type="NCBI Taxonomy" id="68187"/>
    <lineage>
        <taxon>Bacteria</taxon>
        <taxon>Bacillati</taxon>
        <taxon>Actinomycetota</taxon>
        <taxon>Actinomycetes</taxon>
        <taxon>Kitasatosporales</taxon>
        <taxon>Streptomycetaceae</taxon>
        <taxon>Streptomyces</taxon>
    </lineage>
</organism>
<accession>A0ABQ3F271</accession>
<reference evidence="2" key="1">
    <citation type="journal article" date="2019" name="Int. J. Syst. Evol. Microbiol.">
        <title>The Global Catalogue of Microorganisms (GCM) 10K type strain sequencing project: providing services to taxonomists for standard genome sequencing and annotation.</title>
        <authorList>
            <consortium name="The Broad Institute Genomics Platform"/>
            <consortium name="The Broad Institute Genome Sequencing Center for Infectious Disease"/>
            <person name="Wu L."/>
            <person name="Ma J."/>
        </authorList>
    </citation>
    <scope>NUCLEOTIDE SEQUENCE [LARGE SCALE GENOMIC DNA]</scope>
    <source>
        <strain evidence="2">JCM 4738</strain>
    </source>
</reference>
<dbReference type="EMBL" id="BMVP01000010">
    <property type="protein sequence ID" value="GHB71298.1"/>
    <property type="molecule type" value="Genomic_DNA"/>
</dbReference>
<name>A0ABQ3F271_9ACTN</name>
<protein>
    <submittedName>
        <fullName evidence="1">Uncharacterized protein</fullName>
    </submittedName>
</protein>
<gene>
    <name evidence="1" type="ORF">GCM10010347_46930</name>
</gene>
<evidence type="ECO:0000313" key="2">
    <source>
        <dbReference type="Proteomes" id="UP000642673"/>
    </source>
</evidence>
<keyword evidence="2" id="KW-1185">Reference proteome</keyword>
<dbReference type="Proteomes" id="UP000642673">
    <property type="component" value="Unassembled WGS sequence"/>
</dbReference>
<evidence type="ECO:0000313" key="1">
    <source>
        <dbReference type="EMBL" id="GHB71298.1"/>
    </source>
</evidence>
<proteinExistence type="predicted"/>